<dbReference type="EC" id="2.5.1.-" evidence="2"/>
<comment type="subunit">
    <text evidence="2">Homodimer.</text>
</comment>
<feature type="region of interest" description="Disordered" evidence="3">
    <location>
        <begin position="1"/>
        <end position="21"/>
    </location>
</feature>
<feature type="binding site" evidence="2">
    <location>
        <position position="89"/>
    </location>
    <ligand>
        <name>substrate</name>
    </ligand>
</feature>
<keyword evidence="2" id="KW-0460">Magnesium</keyword>
<dbReference type="EMBL" id="CP099547">
    <property type="protein sequence ID" value="USR78737.1"/>
    <property type="molecule type" value="Genomic_DNA"/>
</dbReference>
<feature type="binding site" evidence="2">
    <location>
        <position position="55"/>
    </location>
    <ligand>
        <name>substrate</name>
    </ligand>
</feature>
<dbReference type="PANTHER" id="PTHR10291:SF0">
    <property type="entry name" value="DEHYDRODOLICHYL DIPHOSPHATE SYNTHASE 2"/>
    <property type="match status" value="1"/>
</dbReference>
<feature type="binding site" evidence="2">
    <location>
        <position position="87"/>
    </location>
    <ligand>
        <name>substrate</name>
    </ligand>
</feature>
<keyword evidence="2" id="KW-0479">Metal-binding</keyword>
<dbReference type="HAMAP" id="MF_01139">
    <property type="entry name" value="ISPT"/>
    <property type="match status" value="1"/>
</dbReference>
<name>A0ABY5AEU6_9ACTO</name>
<organism evidence="4 5">
    <name type="scientific">Arcanobacterium pinnipediorum</name>
    <dbReference type="NCBI Taxonomy" id="1503041"/>
    <lineage>
        <taxon>Bacteria</taxon>
        <taxon>Bacillati</taxon>
        <taxon>Actinomycetota</taxon>
        <taxon>Actinomycetes</taxon>
        <taxon>Actinomycetales</taxon>
        <taxon>Actinomycetaceae</taxon>
        <taxon>Arcanobacterium</taxon>
    </lineage>
</organism>
<feature type="binding site" evidence="2">
    <location>
        <position position="225"/>
    </location>
    <ligand>
        <name>Mg(2+)</name>
        <dbReference type="ChEBI" id="CHEBI:18420"/>
    </ligand>
</feature>
<keyword evidence="5" id="KW-1185">Reference proteome</keyword>
<dbReference type="CDD" id="cd00475">
    <property type="entry name" value="Cis_IPPS"/>
    <property type="match status" value="1"/>
</dbReference>
<feature type="compositionally biased region" description="Basic and acidic residues" evidence="3">
    <location>
        <begin position="1"/>
        <end position="11"/>
    </location>
</feature>
<keyword evidence="1 2" id="KW-0808">Transferase</keyword>
<gene>
    <name evidence="4" type="ORF">NG665_04915</name>
</gene>
<dbReference type="InterPro" id="IPR001441">
    <property type="entry name" value="UPP_synth-like"/>
</dbReference>
<evidence type="ECO:0000313" key="4">
    <source>
        <dbReference type="EMBL" id="USR78737.1"/>
    </source>
</evidence>
<dbReference type="Gene3D" id="3.40.1180.10">
    <property type="entry name" value="Decaprenyl diphosphate synthase-like"/>
    <property type="match status" value="1"/>
</dbReference>
<feature type="binding site" evidence="2">
    <location>
        <position position="51"/>
    </location>
    <ligand>
        <name>substrate</name>
    </ligand>
</feature>
<reference evidence="4" key="1">
    <citation type="submission" date="2022-06" db="EMBL/GenBank/DDBJ databases">
        <title>Complete Genome Sequence of Arcanobacterium pinnipediorum strain DSM 28752 isolated from a harbour seal.</title>
        <authorList>
            <person name="Borowiak M."/>
            <person name="Kreitlow A."/>
            <person name="Alssahen M."/>
            <person name="Malorny B."/>
            <person name="Laemmler C."/>
            <person name="Prenger-Berninghoff E."/>
            <person name="Siebert U."/>
            <person name="Ploetz M."/>
            <person name="Abdulmawjood A."/>
        </authorList>
    </citation>
    <scope>NUCLEOTIDE SEQUENCE</scope>
    <source>
        <strain evidence="4">DSM 28752</strain>
    </source>
</reference>
<dbReference type="InterPro" id="IPR036424">
    <property type="entry name" value="UPP_synth-like_sf"/>
</dbReference>
<comment type="cofactor">
    <cofactor evidence="2">
        <name>Mg(2+)</name>
        <dbReference type="ChEBI" id="CHEBI:18420"/>
    </cofactor>
    <text evidence="2">Binds 2 magnesium ions per subunit.</text>
</comment>
<evidence type="ECO:0000256" key="3">
    <source>
        <dbReference type="SAM" id="MobiDB-lite"/>
    </source>
</evidence>
<dbReference type="PROSITE" id="PS01066">
    <property type="entry name" value="UPP_SYNTHASE"/>
    <property type="match status" value="1"/>
</dbReference>
<dbReference type="Pfam" id="PF01255">
    <property type="entry name" value="Prenyltransf"/>
    <property type="match status" value="1"/>
</dbReference>
<accession>A0ABY5AEU6</accession>
<proteinExistence type="inferred from homology"/>
<feature type="binding site" evidence="2">
    <location>
        <begin position="212"/>
        <end position="214"/>
    </location>
    <ligand>
        <name>substrate</name>
    </ligand>
</feature>
<evidence type="ECO:0000256" key="2">
    <source>
        <dbReference type="HAMAP-Rule" id="MF_01139"/>
    </source>
</evidence>
<dbReference type="NCBIfam" id="TIGR00055">
    <property type="entry name" value="uppS"/>
    <property type="match status" value="1"/>
</dbReference>
<dbReference type="GO" id="GO:0016740">
    <property type="term" value="F:transferase activity"/>
    <property type="evidence" value="ECO:0007669"/>
    <property type="project" value="UniProtKB-KW"/>
</dbReference>
<comment type="function">
    <text evidence="2">Catalyzes the condensation of isopentenyl diphosphate (IPP) with allylic pyrophosphates generating different type of terpenoids.</text>
</comment>
<feature type="binding site" evidence="2">
    <location>
        <begin position="83"/>
        <end position="85"/>
    </location>
    <ligand>
        <name>substrate</name>
    </ligand>
</feature>
<feature type="binding site" evidence="2">
    <location>
        <position position="38"/>
    </location>
    <ligand>
        <name>Mg(2+)</name>
        <dbReference type="ChEBI" id="CHEBI:18420"/>
    </ligand>
</feature>
<evidence type="ECO:0000313" key="5">
    <source>
        <dbReference type="Proteomes" id="UP001056109"/>
    </source>
</evidence>
<feature type="binding site" evidence="2">
    <location>
        <position position="43"/>
    </location>
    <ligand>
        <name>substrate</name>
    </ligand>
</feature>
<dbReference type="Proteomes" id="UP001056109">
    <property type="component" value="Chromosome"/>
</dbReference>
<protein>
    <recommendedName>
        <fullName evidence="2">Isoprenyl transferase</fullName>
        <ecNumber evidence="2">2.5.1.-</ecNumber>
    </recommendedName>
</protein>
<dbReference type="SUPFAM" id="SSF64005">
    <property type="entry name" value="Undecaprenyl diphosphate synthase"/>
    <property type="match status" value="1"/>
</dbReference>
<feature type="active site" description="Proton acceptor" evidence="2">
    <location>
        <position position="86"/>
    </location>
</feature>
<dbReference type="RefSeq" id="WP_252672551.1">
    <property type="nucleotide sequence ID" value="NZ_CP099547.1"/>
</dbReference>
<sequence>MERIYPREHEPIAPPAIGQRPPHIDPRAIPRHIAIVMDGNGRWANERNLARTEGHKAGELALMDVLAGAIEIGVEVVSVYAFSTENWRRSPAEIAFLMNYSRDVIHRRRHELDDWGVKILWSGRQPRLWSSVIRELQEAQRLTAYNSTLTLNFCCNYGGRAEIADAVADIAQRVAQGELKPHKITEHTIAQALYKPELPDVDLFIRSGGEQRISNFMLWQSSYAEMMFVDQAWPDFDRTILWQCISQYASRNRRFGGAVDQVAGSRS</sequence>
<feature type="binding site" evidence="2">
    <location>
        <position position="206"/>
    </location>
    <ligand>
        <name>substrate</name>
    </ligand>
</feature>
<comment type="similarity">
    <text evidence="2">Belongs to the UPP synthase family.</text>
</comment>
<feature type="active site" evidence="2">
    <location>
        <position position="38"/>
    </location>
</feature>
<dbReference type="NCBIfam" id="NF011404">
    <property type="entry name" value="PRK14829.1"/>
    <property type="match status" value="1"/>
</dbReference>
<evidence type="ECO:0000256" key="1">
    <source>
        <dbReference type="ARBA" id="ARBA00022679"/>
    </source>
</evidence>
<feature type="binding site" evidence="2">
    <location>
        <begin position="39"/>
        <end position="42"/>
    </location>
    <ligand>
        <name>substrate</name>
    </ligand>
</feature>
<dbReference type="PANTHER" id="PTHR10291">
    <property type="entry name" value="DEHYDRODOLICHYL DIPHOSPHATE SYNTHASE FAMILY MEMBER"/>
    <property type="match status" value="1"/>
</dbReference>
<dbReference type="InterPro" id="IPR018520">
    <property type="entry name" value="UPP_synth-like_CS"/>
</dbReference>